<evidence type="ECO:0000256" key="3">
    <source>
        <dbReference type="ARBA" id="ARBA00012513"/>
    </source>
</evidence>
<evidence type="ECO:0000256" key="2">
    <source>
        <dbReference type="ARBA" id="ARBA00005505"/>
    </source>
</evidence>
<comment type="similarity">
    <text evidence="2">Belongs to the protein kinase superfamily. CAMK Ser/Thr protein kinase family. PIM subfamily.</text>
</comment>
<dbReference type="OrthoDB" id="541276at2759"/>
<comment type="catalytic activity">
    <reaction evidence="13">
        <text>L-seryl-[protein] + ATP = O-phospho-L-seryl-[protein] + ADP + H(+)</text>
        <dbReference type="Rhea" id="RHEA:17989"/>
        <dbReference type="Rhea" id="RHEA-COMP:9863"/>
        <dbReference type="Rhea" id="RHEA-COMP:11604"/>
        <dbReference type="ChEBI" id="CHEBI:15378"/>
        <dbReference type="ChEBI" id="CHEBI:29999"/>
        <dbReference type="ChEBI" id="CHEBI:30616"/>
        <dbReference type="ChEBI" id="CHEBI:83421"/>
        <dbReference type="ChEBI" id="CHEBI:456216"/>
        <dbReference type="EC" id="2.7.11.1"/>
    </reaction>
</comment>
<gene>
    <name evidence="16" type="ORF">GSOID_T00004276001</name>
</gene>
<evidence type="ECO:0000256" key="8">
    <source>
        <dbReference type="ARBA" id="ARBA00022777"/>
    </source>
</evidence>
<dbReference type="Gene3D" id="2.60.40.4100">
    <property type="entry name" value="Zona pellucida, ZP-C domain"/>
    <property type="match status" value="1"/>
</dbReference>
<evidence type="ECO:0000256" key="9">
    <source>
        <dbReference type="ARBA" id="ARBA00022840"/>
    </source>
</evidence>
<keyword evidence="17" id="KW-1185">Reference proteome</keyword>
<dbReference type="SMART" id="SM00241">
    <property type="entry name" value="ZP"/>
    <property type="match status" value="1"/>
</dbReference>
<dbReference type="InParanoid" id="E4X8H1"/>
<comment type="subcellular location">
    <subcellularLocation>
        <location evidence="1">Host cytoplasm</location>
    </subcellularLocation>
</comment>
<dbReference type="PROSITE" id="PS00108">
    <property type="entry name" value="PROTEIN_KINASE_ST"/>
    <property type="match status" value="1"/>
</dbReference>
<dbReference type="GO" id="GO:0030430">
    <property type="term" value="C:host cell cytoplasm"/>
    <property type="evidence" value="ECO:0007669"/>
    <property type="project" value="UniProtKB-SubCell"/>
</dbReference>
<dbReference type="InterPro" id="IPR008271">
    <property type="entry name" value="Ser/Thr_kinase_AS"/>
</dbReference>
<dbReference type="PROSITE" id="PS51034">
    <property type="entry name" value="ZP_2"/>
    <property type="match status" value="1"/>
</dbReference>
<sequence>MARLSISFSLFMQSQGQADRISDEETYALERRRFKKTYKIEDELARSANGIIYNGYKKNDKSVRVVIKQIPRKKNLEFKHEDRIKGVPREIYYHFKAAEASSYVIKPLDWFESHSSYCLVMEKLDGFIDLFDFINLNGAICEEDASLVIGQLVQCCVELKQAGICHRDIKDENILINPDTYQIRLIDFGWAGEFSKDLPSVAGTQAYFPPEIYNDKRVDAEALTVGTIGAVLYILLTGNWETDGQSQWLRNFKTERNLTSSTVALLDRIFCINPEKRITIFRRYSHLLSISEKAKSQQFQRDTKEIEFCFIFFDDQSLNEKMKIFGILVAQIFAQEGSGDNNDSGCPNESWEFNGASCVPKSSEYSLICDPINGMTLSVNSGVLWENARIQNDYKGSFLRIGMCGGRRDENGPFDFTINAAWDYCGPSAVYHDENSGEIVLSFTVLGDIDAITNDDGLLMSRALSFQAECAFKDHLEVSETFTADLGGMMRRTKSGAVRKSDQSFVDLFSLNFYEDDEFTSALEQPKGIIGLPAFARVNAHPLPSSVDYQISKCTVNGLDDSFEEVSYEVVQESCASAFVDAQIHNSGKGLSYDVFAFGESPAAMSQWLTCTVKLCADECPEREDSACSYE</sequence>
<dbReference type="SMART" id="SM00220">
    <property type="entry name" value="S_TKc"/>
    <property type="match status" value="1"/>
</dbReference>
<dbReference type="PANTHER" id="PTHR22984:SF25">
    <property type="entry name" value="PROTEIN KINASE DOMAIN-CONTAINING PROTEIN"/>
    <property type="match status" value="1"/>
</dbReference>
<organism evidence="16">
    <name type="scientific">Oikopleura dioica</name>
    <name type="common">Tunicate</name>
    <dbReference type="NCBI Taxonomy" id="34765"/>
    <lineage>
        <taxon>Eukaryota</taxon>
        <taxon>Metazoa</taxon>
        <taxon>Chordata</taxon>
        <taxon>Tunicata</taxon>
        <taxon>Appendicularia</taxon>
        <taxon>Copelata</taxon>
        <taxon>Oikopleuridae</taxon>
        <taxon>Oikopleura</taxon>
    </lineage>
</organism>
<name>E4X8H1_OIKDI</name>
<dbReference type="AlphaFoldDB" id="E4X8H1"/>
<evidence type="ECO:0000256" key="12">
    <source>
        <dbReference type="ARBA" id="ARBA00047899"/>
    </source>
</evidence>
<dbReference type="EMBL" id="FN653029">
    <property type="protein sequence ID" value="CBY08260.1"/>
    <property type="molecule type" value="Genomic_DNA"/>
</dbReference>
<dbReference type="InterPro" id="IPR055355">
    <property type="entry name" value="ZP-C"/>
</dbReference>
<protein>
    <recommendedName>
        <fullName evidence="4">Serine/threonine-protein kinase 1</fullName>
        <ecNumber evidence="3">2.7.11.1</ecNumber>
    </recommendedName>
</protein>
<dbReference type="SUPFAM" id="SSF56112">
    <property type="entry name" value="Protein kinase-like (PK-like)"/>
    <property type="match status" value="1"/>
</dbReference>
<evidence type="ECO:0000256" key="10">
    <source>
        <dbReference type="ARBA" id="ARBA00023157"/>
    </source>
</evidence>
<dbReference type="InterPro" id="IPR051138">
    <property type="entry name" value="PIM_Ser/Thr_kinase"/>
</dbReference>
<keyword evidence="9" id="KW-0067">ATP-binding</keyword>
<evidence type="ECO:0000313" key="17">
    <source>
        <dbReference type="Proteomes" id="UP000001307"/>
    </source>
</evidence>
<dbReference type="InterPro" id="IPR042235">
    <property type="entry name" value="ZP-C_dom"/>
</dbReference>
<dbReference type="GO" id="GO:0005524">
    <property type="term" value="F:ATP binding"/>
    <property type="evidence" value="ECO:0007669"/>
    <property type="project" value="UniProtKB-KW"/>
</dbReference>
<dbReference type="Pfam" id="PF00100">
    <property type="entry name" value="Zona_pellucida"/>
    <property type="match status" value="1"/>
</dbReference>
<evidence type="ECO:0000256" key="6">
    <source>
        <dbReference type="ARBA" id="ARBA00022679"/>
    </source>
</evidence>
<dbReference type="Gene3D" id="1.10.510.10">
    <property type="entry name" value="Transferase(Phosphotransferase) domain 1"/>
    <property type="match status" value="1"/>
</dbReference>
<dbReference type="InterPro" id="IPR011009">
    <property type="entry name" value="Kinase-like_dom_sf"/>
</dbReference>
<keyword evidence="6" id="KW-0808">Transferase</keyword>
<dbReference type="InterPro" id="IPR001507">
    <property type="entry name" value="ZP_dom"/>
</dbReference>
<dbReference type="EC" id="2.7.11.1" evidence="3"/>
<evidence type="ECO:0000256" key="5">
    <source>
        <dbReference type="ARBA" id="ARBA00022527"/>
    </source>
</evidence>
<dbReference type="PANTHER" id="PTHR22984">
    <property type="entry name" value="SERINE/THREONINE-PROTEIN KINASE PIM"/>
    <property type="match status" value="1"/>
</dbReference>
<dbReference type="GO" id="GO:0004674">
    <property type="term" value="F:protein serine/threonine kinase activity"/>
    <property type="evidence" value="ECO:0007669"/>
    <property type="project" value="UniProtKB-KW"/>
</dbReference>
<evidence type="ECO:0000313" key="16">
    <source>
        <dbReference type="EMBL" id="CBY08260.1"/>
    </source>
</evidence>
<keyword evidence="5" id="KW-0723">Serine/threonine-protein kinase</keyword>
<evidence type="ECO:0000259" key="15">
    <source>
        <dbReference type="PROSITE" id="PS51034"/>
    </source>
</evidence>
<feature type="domain" description="ZP" evidence="15">
    <location>
        <begin position="368"/>
        <end position="631"/>
    </location>
</feature>
<dbReference type="Proteomes" id="UP000001307">
    <property type="component" value="Unassembled WGS sequence"/>
</dbReference>
<reference evidence="16" key="1">
    <citation type="journal article" date="2010" name="Science">
        <title>Plasticity of animal genome architecture unmasked by rapid evolution of a pelagic tunicate.</title>
        <authorList>
            <person name="Denoeud F."/>
            <person name="Henriet S."/>
            <person name="Mungpakdee S."/>
            <person name="Aury J.M."/>
            <person name="Da Silva C."/>
            <person name="Brinkmann H."/>
            <person name="Mikhaleva J."/>
            <person name="Olsen L.C."/>
            <person name="Jubin C."/>
            <person name="Canestro C."/>
            <person name="Bouquet J.M."/>
            <person name="Danks G."/>
            <person name="Poulain J."/>
            <person name="Campsteijn C."/>
            <person name="Adamski M."/>
            <person name="Cross I."/>
            <person name="Yadetie F."/>
            <person name="Muffato M."/>
            <person name="Louis A."/>
            <person name="Butcher S."/>
            <person name="Tsagkogeorga G."/>
            <person name="Konrad A."/>
            <person name="Singh S."/>
            <person name="Jensen M.F."/>
            <person name="Cong E.H."/>
            <person name="Eikeseth-Otteraa H."/>
            <person name="Noel B."/>
            <person name="Anthouard V."/>
            <person name="Porcel B.M."/>
            <person name="Kachouri-Lafond R."/>
            <person name="Nishino A."/>
            <person name="Ugolini M."/>
            <person name="Chourrout P."/>
            <person name="Nishida H."/>
            <person name="Aasland R."/>
            <person name="Huzurbazar S."/>
            <person name="Westhof E."/>
            <person name="Delsuc F."/>
            <person name="Lehrach H."/>
            <person name="Reinhardt R."/>
            <person name="Weissenbach J."/>
            <person name="Roy S.W."/>
            <person name="Artiguenave F."/>
            <person name="Postlethwait J.H."/>
            <person name="Manak J.R."/>
            <person name="Thompson E.M."/>
            <person name="Jaillon O."/>
            <person name="Du Pasquier L."/>
            <person name="Boudinot P."/>
            <person name="Liberles D.A."/>
            <person name="Volff J.N."/>
            <person name="Philippe H."/>
            <person name="Lenhard B."/>
            <person name="Roest Crollius H."/>
            <person name="Wincker P."/>
            <person name="Chourrout D."/>
        </authorList>
    </citation>
    <scope>NUCLEOTIDE SEQUENCE [LARGE SCALE GENOMIC DNA]</scope>
</reference>
<accession>E4X8H1</accession>
<dbReference type="Gene3D" id="3.30.200.20">
    <property type="entry name" value="Phosphorylase Kinase, domain 1"/>
    <property type="match status" value="1"/>
</dbReference>
<feature type="domain" description="Protein kinase" evidence="14">
    <location>
        <begin position="38"/>
        <end position="289"/>
    </location>
</feature>
<dbReference type="GO" id="GO:0005737">
    <property type="term" value="C:cytoplasm"/>
    <property type="evidence" value="ECO:0007669"/>
    <property type="project" value="TreeGrafter"/>
</dbReference>
<evidence type="ECO:0000256" key="1">
    <source>
        <dbReference type="ARBA" id="ARBA00004192"/>
    </source>
</evidence>
<evidence type="ECO:0000259" key="14">
    <source>
        <dbReference type="PROSITE" id="PS50011"/>
    </source>
</evidence>
<dbReference type="PROSITE" id="PS50011">
    <property type="entry name" value="PROTEIN_KINASE_DOM"/>
    <property type="match status" value="1"/>
</dbReference>
<keyword evidence="8" id="KW-0418">Kinase</keyword>
<comment type="catalytic activity">
    <reaction evidence="12">
        <text>L-threonyl-[protein] + ATP = O-phospho-L-threonyl-[protein] + ADP + H(+)</text>
        <dbReference type="Rhea" id="RHEA:46608"/>
        <dbReference type="Rhea" id="RHEA-COMP:11060"/>
        <dbReference type="Rhea" id="RHEA-COMP:11605"/>
        <dbReference type="ChEBI" id="CHEBI:15378"/>
        <dbReference type="ChEBI" id="CHEBI:30013"/>
        <dbReference type="ChEBI" id="CHEBI:30616"/>
        <dbReference type="ChEBI" id="CHEBI:61977"/>
        <dbReference type="ChEBI" id="CHEBI:456216"/>
        <dbReference type="EC" id="2.7.11.1"/>
    </reaction>
</comment>
<evidence type="ECO:0000256" key="4">
    <source>
        <dbReference type="ARBA" id="ARBA00016885"/>
    </source>
</evidence>
<proteinExistence type="inferred from homology"/>
<dbReference type="InterPro" id="IPR000719">
    <property type="entry name" value="Prot_kinase_dom"/>
</dbReference>
<evidence type="ECO:0000256" key="7">
    <source>
        <dbReference type="ARBA" id="ARBA00022741"/>
    </source>
</evidence>
<dbReference type="Pfam" id="PF00069">
    <property type="entry name" value="Pkinase"/>
    <property type="match status" value="1"/>
</dbReference>
<keyword evidence="7" id="KW-0547">Nucleotide-binding</keyword>
<keyword evidence="10" id="KW-1015">Disulfide bond</keyword>
<evidence type="ECO:0000256" key="13">
    <source>
        <dbReference type="ARBA" id="ARBA00048679"/>
    </source>
</evidence>
<keyword evidence="11" id="KW-1035">Host cytoplasm</keyword>
<evidence type="ECO:0000256" key="11">
    <source>
        <dbReference type="ARBA" id="ARBA00023200"/>
    </source>
</evidence>